<dbReference type="InterPro" id="IPR048279">
    <property type="entry name" value="MdtK-like"/>
</dbReference>
<feature type="transmembrane region" description="Helical" evidence="10">
    <location>
        <begin position="287"/>
        <end position="310"/>
    </location>
</feature>
<proteinExistence type="predicted"/>
<reference evidence="11 12" key="1">
    <citation type="submission" date="2020-07" db="EMBL/GenBank/DDBJ databases">
        <title>Genomic Encyclopedia of Type Strains, Phase IV (KMG-V): Genome sequencing to study the core and pangenomes of soil and plant-associated prokaryotes.</title>
        <authorList>
            <person name="Whitman W."/>
        </authorList>
    </citation>
    <scope>NUCLEOTIDE SEQUENCE [LARGE SCALE GENOMIC DNA]</scope>
    <source>
        <strain evidence="11 12">X4EP2</strain>
    </source>
</reference>
<dbReference type="EMBL" id="JACCCW010000002">
    <property type="protein sequence ID" value="NYF80695.1"/>
    <property type="molecule type" value="Genomic_DNA"/>
</dbReference>
<keyword evidence="6 10" id="KW-1133">Transmembrane helix</keyword>
<keyword evidence="4" id="KW-1003">Cell membrane</keyword>
<evidence type="ECO:0000256" key="10">
    <source>
        <dbReference type="SAM" id="Phobius"/>
    </source>
</evidence>
<dbReference type="CDD" id="cd13139">
    <property type="entry name" value="MATE_like_14"/>
    <property type="match status" value="1"/>
</dbReference>
<dbReference type="Proteomes" id="UP000589520">
    <property type="component" value="Unassembled WGS sequence"/>
</dbReference>
<evidence type="ECO:0000256" key="9">
    <source>
        <dbReference type="ARBA" id="ARBA00031636"/>
    </source>
</evidence>
<feature type="transmembrane region" description="Helical" evidence="10">
    <location>
        <begin position="111"/>
        <end position="136"/>
    </location>
</feature>
<keyword evidence="3" id="KW-0050">Antiport</keyword>
<evidence type="ECO:0000256" key="3">
    <source>
        <dbReference type="ARBA" id="ARBA00022449"/>
    </source>
</evidence>
<keyword evidence="8 10" id="KW-0472">Membrane</keyword>
<evidence type="ECO:0000256" key="2">
    <source>
        <dbReference type="ARBA" id="ARBA00022448"/>
    </source>
</evidence>
<evidence type="ECO:0000256" key="1">
    <source>
        <dbReference type="ARBA" id="ARBA00004651"/>
    </source>
</evidence>
<dbReference type="Pfam" id="PF01554">
    <property type="entry name" value="MatE"/>
    <property type="match status" value="2"/>
</dbReference>
<dbReference type="InterPro" id="IPR002528">
    <property type="entry name" value="MATE_fam"/>
</dbReference>
<dbReference type="InterPro" id="IPR050222">
    <property type="entry name" value="MATE_MdtK"/>
</dbReference>
<sequence>MRATTQSGTHPSLRQSVKEALRGSHQDYTTGSLNRSILLLAIPMVLEMVLESLFAVVDVFWVSRLGPDAVATVGLTESVLTLIFAIGMGLGMSTTAMVARRIGEKDADGAAISAVQAVFLGLVVSLSLGIPFFMLAPRILGLMGASPAIIASGANYTRIVLGGSGIVLMLFLNNAIFRGAGDAAIAMRLLWVSNILNLILDPCLIFGLGPFPRMGVTGAALATFSGRGIGVLYQFYRLGKGTERLHILSRHMRLQGTVLWRLMRVSMSGILQFLISQASWIGLVRIVSLFGASALAGYTIGIRIVIFAILPSWGLSNAAATLVGQNLGAGHPDRARNAVWRTGLWNMIFLGSVGIVFIAFAPWIIGLFTRDPAVMPIAVDCLRIFSCGNIAYAYGMVLLQAFNGAGDTVTPTYVNLFGFWILEIPLAWWLAMKTRMHVNGVFVSVVVAQSAIVLISLILFRQGRWAKQRI</sequence>
<dbReference type="RefSeq" id="WP_179492274.1">
    <property type="nucleotide sequence ID" value="NZ_JACCCW010000002.1"/>
</dbReference>
<accession>A0A7Y9TI78</accession>
<name>A0A7Y9TI78_9BACT</name>
<evidence type="ECO:0000256" key="5">
    <source>
        <dbReference type="ARBA" id="ARBA00022692"/>
    </source>
</evidence>
<gene>
    <name evidence="11" type="ORF">HDF17_003015</name>
</gene>
<evidence type="ECO:0000256" key="8">
    <source>
        <dbReference type="ARBA" id="ARBA00023136"/>
    </source>
</evidence>
<evidence type="ECO:0000313" key="11">
    <source>
        <dbReference type="EMBL" id="NYF80695.1"/>
    </source>
</evidence>
<evidence type="ECO:0000256" key="4">
    <source>
        <dbReference type="ARBA" id="ARBA00022475"/>
    </source>
</evidence>
<feature type="transmembrane region" description="Helical" evidence="10">
    <location>
        <begin position="437"/>
        <end position="460"/>
    </location>
</feature>
<feature type="transmembrane region" description="Helical" evidence="10">
    <location>
        <begin position="377"/>
        <end position="401"/>
    </location>
</feature>
<keyword evidence="2" id="KW-0813">Transport</keyword>
<feature type="transmembrane region" description="Helical" evidence="10">
    <location>
        <begin position="37"/>
        <end position="62"/>
    </location>
</feature>
<dbReference type="GO" id="GO:0005886">
    <property type="term" value="C:plasma membrane"/>
    <property type="evidence" value="ECO:0007669"/>
    <property type="project" value="UniProtKB-SubCell"/>
</dbReference>
<dbReference type="GO" id="GO:0006811">
    <property type="term" value="P:monoatomic ion transport"/>
    <property type="evidence" value="ECO:0007669"/>
    <property type="project" value="UniProtKB-KW"/>
</dbReference>
<organism evidence="11 12">
    <name type="scientific">Granulicella arctica</name>
    <dbReference type="NCBI Taxonomy" id="940613"/>
    <lineage>
        <taxon>Bacteria</taxon>
        <taxon>Pseudomonadati</taxon>
        <taxon>Acidobacteriota</taxon>
        <taxon>Terriglobia</taxon>
        <taxon>Terriglobales</taxon>
        <taxon>Acidobacteriaceae</taxon>
        <taxon>Granulicella</taxon>
    </lineage>
</organism>
<evidence type="ECO:0000256" key="7">
    <source>
        <dbReference type="ARBA" id="ARBA00023065"/>
    </source>
</evidence>
<evidence type="ECO:0000313" key="12">
    <source>
        <dbReference type="Proteomes" id="UP000589520"/>
    </source>
</evidence>
<dbReference type="PANTHER" id="PTHR43298:SF2">
    <property type="entry name" value="FMN_FAD EXPORTER YEEO-RELATED"/>
    <property type="match status" value="1"/>
</dbReference>
<dbReference type="PIRSF" id="PIRSF006603">
    <property type="entry name" value="DinF"/>
    <property type="match status" value="1"/>
</dbReference>
<feature type="transmembrane region" description="Helical" evidence="10">
    <location>
        <begin position="257"/>
        <end position="275"/>
    </location>
</feature>
<comment type="subcellular location">
    <subcellularLocation>
        <location evidence="1">Cell membrane</location>
        <topology evidence="1">Multi-pass membrane protein</topology>
    </subcellularLocation>
</comment>
<feature type="transmembrane region" description="Helical" evidence="10">
    <location>
        <begin position="413"/>
        <end position="431"/>
    </location>
</feature>
<dbReference type="GO" id="GO:0042910">
    <property type="term" value="F:xenobiotic transmembrane transporter activity"/>
    <property type="evidence" value="ECO:0007669"/>
    <property type="project" value="InterPro"/>
</dbReference>
<keyword evidence="5 10" id="KW-0812">Transmembrane</keyword>
<feature type="transmembrane region" description="Helical" evidence="10">
    <location>
        <begin position="156"/>
        <end position="177"/>
    </location>
</feature>
<feature type="transmembrane region" description="Helical" evidence="10">
    <location>
        <begin position="344"/>
        <end position="365"/>
    </location>
</feature>
<dbReference type="GO" id="GO:0015297">
    <property type="term" value="F:antiporter activity"/>
    <property type="evidence" value="ECO:0007669"/>
    <property type="project" value="UniProtKB-KW"/>
</dbReference>
<keyword evidence="12" id="KW-1185">Reference proteome</keyword>
<protein>
    <recommendedName>
        <fullName evidence="9">Multidrug-efflux transporter</fullName>
    </recommendedName>
</protein>
<dbReference type="AlphaFoldDB" id="A0A7Y9TI78"/>
<dbReference type="PANTHER" id="PTHR43298">
    <property type="entry name" value="MULTIDRUG RESISTANCE PROTEIN NORM-RELATED"/>
    <property type="match status" value="1"/>
</dbReference>
<feature type="transmembrane region" description="Helical" evidence="10">
    <location>
        <begin position="189"/>
        <end position="208"/>
    </location>
</feature>
<keyword evidence="7" id="KW-0406">Ion transport</keyword>
<comment type="caution">
    <text evidence="11">The sequence shown here is derived from an EMBL/GenBank/DDBJ whole genome shotgun (WGS) entry which is preliminary data.</text>
</comment>
<dbReference type="NCBIfam" id="TIGR00797">
    <property type="entry name" value="matE"/>
    <property type="match status" value="1"/>
</dbReference>
<evidence type="ECO:0000256" key="6">
    <source>
        <dbReference type="ARBA" id="ARBA00022989"/>
    </source>
</evidence>